<dbReference type="PANTHER" id="PTHR11461">
    <property type="entry name" value="SERINE PROTEASE INHIBITOR, SERPIN"/>
    <property type="match status" value="1"/>
</dbReference>
<evidence type="ECO:0000256" key="4">
    <source>
        <dbReference type="RuleBase" id="RU000411"/>
    </source>
</evidence>
<dbReference type="PANTHER" id="PTHR11461:SF211">
    <property type="entry name" value="GH10112P-RELATED"/>
    <property type="match status" value="1"/>
</dbReference>
<organism evidence="6 7">
    <name type="scientific">Penaeus vannamei</name>
    <name type="common">Whiteleg shrimp</name>
    <name type="synonym">Litopenaeus vannamei</name>
    <dbReference type="NCBI Taxonomy" id="6689"/>
    <lineage>
        <taxon>Eukaryota</taxon>
        <taxon>Metazoa</taxon>
        <taxon>Ecdysozoa</taxon>
        <taxon>Arthropoda</taxon>
        <taxon>Crustacea</taxon>
        <taxon>Multicrustacea</taxon>
        <taxon>Malacostraca</taxon>
        <taxon>Eumalacostraca</taxon>
        <taxon>Eucarida</taxon>
        <taxon>Decapoda</taxon>
        <taxon>Dendrobranchiata</taxon>
        <taxon>Penaeoidea</taxon>
        <taxon>Penaeidae</taxon>
        <taxon>Penaeus</taxon>
    </lineage>
</organism>
<dbReference type="AlphaFoldDB" id="A0A3R7P4K5"/>
<dbReference type="EMBL" id="QCYY01001796">
    <property type="protein sequence ID" value="ROT75250.1"/>
    <property type="molecule type" value="Genomic_DNA"/>
</dbReference>
<evidence type="ECO:0000313" key="7">
    <source>
        <dbReference type="Proteomes" id="UP000283509"/>
    </source>
</evidence>
<evidence type="ECO:0000256" key="2">
    <source>
        <dbReference type="ARBA" id="ARBA00022690"/>
    </source>
</evidence>
<dbReference type="Pfam" id="PF00079">
    <property type="entry name" value="Serpin"/>
    <property type="match status" value="1"/>
</dbReference>
<gene>
    <name evidence="6" type="ORF">C7M84_006202</name>
</gene>
<proteinExistence type="inferred from homology"/>
<dbReference type="InterPro" id="IPR023796">
    <property type="entry name" value="Serpin_dom"/>
</dbReference>
<dbReference type="InterPro" id="IPR000215">
    <property type="entry name" value="Serpin_fam"/>
</dbReference>
<evidence type="ECO:0000313" key="6">
    <source>
        <dbReference type="EMBL" id="ROT75250.1"/>
    </source>
</evidence>
<dbReference type="Gene3D" id="3.30.497.10">
    <property type="entry name" value="Antithrombin, subunit I, domain 2"/>
    <property type="match status" value="1"/>
</dbReference>
<dbReference type="Proteomes" id="UP000283509">
    <property type="component" value="Unassembled WGS sequence"/>
</dbReference>
<reference evidence="6 7" key="2">
    <citation type="submission" date="2019-01" db="EMBL/GenBank/DDBJ databases">
        <title>The decoding of complex shrimp genome reveals the adaptation for benthos swimmer, frequently molting mechanism and breeding impact on genome.</title>
        <authorList>
            <person name="Sun Y."/>
            <person name="Gao Y."/>
            <person name="Yu Y."/>
        </authorList>
    </citation>
    <scope>NUCLEOTIDE SEQUENCE [LARGE SCALE GENOMIC DNA]</scope>
    <source>
        <tissue evidence="6">Muscle</tissue>
    </source>
</reference>
<dbReference type="Gene3D" id="2.30.39.10">
    <property type="entry name" value="Alpha-1-antitrypsin, domain 1"/>
    <property type="match status" value="1"/>
</dbReference>
<sequence length="220" mass="23765">MYQSLVKGVDFADGSAAAREINRDVESATNSRIKDLIPEGVLSGDTGTVLVNALYFKGLWNKEFKKSNTIQAAFWVSPKQSVKVPMMRSSGYFNHGSCDDIGASVLSLNYKLPELFLPLNALRQRTEASSTITDCTTLQGGNLSMVIVLPSERHGLAKVEAKLAKTGFVSALEKTMKNKLVDVVFPRWARGICSTERPATCRASRATVGSASPSSSTKPS</sequence>
<reference evidence="6 7" key="1">
    <citation type="submission" date="2018-04" db="EMBL/GenBank/DDBJ databases">
        <authorList>
            <person name="Zhang X."/>
            <person name="Yuan J."/>
            <person name="Li F."/>
            <person name="Xiang J."/>
        </authorList>
    </citation>
    <scope>NUCLEOTIDE SEQUENCE [LARGE SCALE GENOMIC DNA]</scope>
    <source>
        <tissue evidence="6">Muscle</tissue>
    </source>
</reference>
<evidence type="ECO:0000259" key="5">
    <source>
        <dbReference type="SMART" id="SM00093"/>
    </source>
</evidence>
<dbReference type="GO" id="GO:0004867">
    <property type="term" value="F:serine-type endopeptidase inhibitor activity"/>
    <property type="evidence" value="ECO:0007669"/>
    <property type="project" value="UniProtKB-KW"/>
</dbReference>
<feature type="domain" description="Serpin" evidence="5">
    <location>
        <begin position="1"/>
        <end position="219"/>
    </location>
</feature>
<dbReference type="SMART" id="SM00093">
    <property type="entry name" value="SERPIN"/>
    <property type="match status" value="1"/>
</dbReference>
<dbReference type="STRING" id="6689.A0A3R7P4K5"/>
<accession>A0A3R7P4K5</accession>
<comment type="caution">
    <text evidence="6">The sequence shown here is derived from an EMBL/GenBank/DDBJ whole genome shotgun (WGS) entry which is preliminary data.</text>
</comment>
<protein>
    <submittedName>
        <fullName evidence="6">Serpin 3</fullName>
    </submittedName>
</protein>
<name>A0A3R7P4K5_PENVA</name>
<keyword evidence="3" id="KW-0722">Serine protease inhibitor</keyword>
<evidence type="ECO:0000256" key="3">
    <source>
        <dbReference type="ARBA" id="ARBA00022900"/>
    </source>
</evidence>
<dbReference type="CDD" id="cd00172">
    <property type="entry name" value="serpin"/>
    <property type="match status" value="1"/>
</dbReference>
<dbReference type="InterPro" id="IPR042185">
    <property type="entry name" value="Serpin_sf_2"/>
</dbReference>
<keyword evidence="2" id="KW-0646">Protease inhibitor</keyword>
<dbReference type="GO" id="GO:0005615">
    <property type="term" value="C:extracellular space"/>
    <property type="evidence" value="ECO:0007669"/>
    <property type="project" value="InterPro"/>
</dbReference>
<dbReference type="InterPro" id="IPR036186">
    <property type="entry name" value="Serpin_sf"/>
</dbReference>
<dbReference type="InterPro" id="IPR042178">
    <property type="entry name" value="Serpin_sf_1"/>
</dbReference>
<evidence type="ECO:0000256" key="1">
    <source>
        <dbReference type="ARBA" id="ARBA00009500"/>
    </source>
</evidence>
<dbReference type="SUPFAM" id="SSF56574">
    <property type="entry name" value="Serpins"/>
    <property type="match status" value="1"/>
</dbReference>
<keyword evidence="7" id="KW-1185">Reference proteome</keyword>
<comment type="similarity">
    <text evidence="1 4">Belongs to the serpin family.</text>
</comment>